<evidence type="ECO:0000256" key="12">
    <source>
        <dbReference type="RuleBase" id="RU003357"/>
    </source>
</evidence>
<dbReference type="RefSeq" id="WP_109723237.1">
    <property type="nucleotide sequence ID" value="NZ_MSZV01000164.1"/>
</dbReference>
<dbReference type="GO" id="GO:0015288">
    <property type="term" value="F:porin activity"/>
    <property type="evidence" value="ECO:0007669"/>
    <property type="project" value="UniProtKB-KW"/>
</dbReference>
<evidence type="ECO:0000256" key="5">
    <source>
        <dbReference type="ARBA" id="ARBA00022729"/>
    </source>
</evidence>
<dbReference type="InterPro" id="IPR037066">
    <property type="entry name" value="Plug_dom_sf"/>
</dbReference>
<evidence type="ECO:0000259" key="15">
    <source>
        <dbReference type="Pfam" id="PF07715"/>
    </source>
</evidence>
<dbReference type="AlphaFoldDB" id="A0A316IE90"/>
<dbReference type="CDD" id="cd01347">
    <property type="entry name" value="ligand_gated_channel"/>
    <property type="match status" value="1"/>
</dbReference>
<sequence length="624" mass="67942">MAFQVSSVRRSALAAALSLALVPAFAAEGQTDLEGVVVTATRTAQTQDQTLAAVTVIDRAEIERLQPTSVADLLRGTPGMMLANNGGPGKATSIFLRGTESDHVLVLVDGLKLGSATSGTASIQDIPVEQIERIEIVRGPFSSLYGSEAIGGVIQIFTRRPQGPFAPNLMLGFGSYRHAAGSAGFSGKSGDGWYALQASHDNTRGINACRVGAAEAFAACYADQPDRDGYRDNSLSLRGGYRFGRDWDGDAQFFRSEGHSEYDGSTGDATDTVSQVAGGKLHWHAAENVELSAGVGQTADLSKIYLRNAFMDRFDTRRTLGTVQADVGAGGGLYSVGFDWQRDGITSHEPYDADSRVDRGLFAQWQQAFGAQSLQASVRRDDNSQFGGRNTGSLLWGWDLARGLRLTASYGTAFRAPTFNELYYPDYGYADLRPERARNAELGLRGTHGWGWWSVSAFRNDISDLITYDPSLIDALHPYGAPNNIDRARIRGAEGALGTTLAGWTLGATATWLDPRDRAREGAYGNLLPRRARQSARLDADRSFGAFGVGASWFVSGYRYDDIANAHRLGGYALTDLRLAYALDRDWKLQLALDNVFGKRYETAWYYDQPGRNFMLTLRYQPAR</sequence>
<dbReference type="GO" id="GO:0015420">
    <property type="term" value="F:ABC-type vitamin B12 transporter activity"/>
    <property type="evidence" value="ECO:0007669"/>
    <property type="project" value="InterPro"/>
</dbReference>
<comment type="similarity">
    <text evidence="11 12">Belongs to the TonB-dependent receptor family.</text>
</comment>
<keyword evidence="9 11" id="KW-0472">Membrane</keyword>
<dbReference type="Gene3D" id="2.40.170.20">
    <property type="entry name" value="TonB-dependent receptor, beta-barrel domain"/>
    <property type="match status" value="1"/>
</dbReference>
<evidence type="ECO:0000256" key="2">
    <source>
        <dbReference type="ARBA" id="ARBA00022448"/>
    </source>
</evidence>
<dbReference type="Gene3D" id="2.170.130.10">
    <property type="entry name" value="TonB-dependent receptor, plug domain"/>
    <property type="match status" value="1"/>
</dbReference>
<feature type="chain" id="PRO_5016415665" evidence="13">
    <location>
        <begin position="27"/>
        <end position="624"/>
    </location>
</feature>
<evidence type="ECO:0000256" key="10">
    <source>
        <dbReference type="ARBA" id="ARBA00023237"/>
    </source>
</evidence>
<evidence type="ECO:0000256" key="13">
    <source>
        <dbReference type="SAM" id="SignalP"/>
    </source>
</evidence>
<evidence type="ECO:0000313" key="16">
    <source>
        <dbReference type="EMBL" id="PWK88623.1"/>
    </source>
</evidence>
<evidence type="ECO:0000256" key="9">
    <source>
        <dbReference type="ARBA" id="ARBA00023136"/>
    </source>
</evidence>
<dbReference type="InterPro" id="IPR039426">
    <property type="entry name" value="TonB-dep_rcpt-like"/>
</dbReference>
<name>A0A316IE90_9GAMM</name>
<dbReference type="InterPro" id="IPR012910">
    <property type="entry name" value="Plug_dom"/>
</dbReference>
<keyword evidence="6" id="KW-0406">Ion transport</keyword>
<dbReference type="PROSITE" id="PS52016">
    <property type="entry name" value="TONB_DEPENDENT_REC_3"/>
    <property type="match status" value="1"/>
</dbReference>
<accession>A0A316IE90</accession>
<dbReference type="EMBL" id="QGHC01000005">
    <property type="protein sequence ID" value="PWK88623.1"/>
    <property type="molecule type" value="Genomic_DNA"/>
</dbReference>
<keyword evidence="10 11" id="KW-0998">Cell outer membrane</keyword>
<dbReference type="Proteomes" id="UP000245812">
    <property type="component" value="Unassembled WGS sequence"/>
</dbReference>
<dbReference type="GO" id="GO:0009279">
    <property type="term" value="C:cell outer membrane"/>
    <property type="evidence" value="ECO:0007669"/>
    <property type="project" value="UniProtKB-SubCell"/>
</dbReference>
<dbReference type="Pfam" id="PF07715">
    <property type="entry name" value="Plug"/>
    <property type="match status" value="1"/>
</dbReference>
<keyword evidence="4 11" id="KW-0812">Transmembrane</keyword>
<evidence type="ECO:0000256" key="8">
    <source>
        <dbReference type="ARBA" id="ARBA00023114"/>
    </source>
</evidence>
<evidence type="ECO:0000256" key="4">
    <source>
        <dbReference type="ARBA" id="ARBA00022692"/>
    </source>
</evidence>
<keyword evidence="7 12" id="KW-0798">TonB box</keyword>
<comment type="subcellular location">
    <subcellularLocation>
        <location evidence="1 11">Cell outer membrane</location>
        <topology evidence="1 11">Multi-pass membrane protein</topology>
    </subcellularLocation>
</comment>
<evidence type="ECO:0000259" key="14">
    <source>
        <dbReference type="Pfam" id="PF00593"/>
    </source>
</evidence>
<keyword evidence="2 11" id="KW-0813">Transport</keyword>
<proteinExistence type="inferred from homology"/>
<evidence type="ECO:0000256" key="6">
    <source>
        <dbReference type="ARBA" id="ARBA00023065"/>
    </source>
</evidence>
<keyword evidence="5 13" id="KW-0732">Signal</keyword>
<organism evidence="16 17">
    <name type="scientific">Fulvimonas soli</name>
    <dbReference type="NCBI Taxonomy" id="155197"/>
    <lineage>
        <taxon>Bacteria</taxon>
        <taxon>Pseudomonadati</taxon>
        <taxon>Pseudomonadota</taxon>
        <taxon>Gammaproteobacteria</taxon>
        <taxon>Lysobacterales</taxon>
        <taxon>Rhodanobacteraceae</taxon>
        <taxon>Fulvimonas</taxon>
    </lineage>
</organism>
<protein>
    <submittedName>
        <fullName evidence="16">Vitamin B12 transporter</fullName>
    </submittedName>
</protein>
<evidence type="ECO:0000313" key="17">
    <source>
        <dbReference type="Proteomes" id="UP000245812"/>
    </source>
</evidence>
<dbReference type="NCBIfam" id="TIGR01779">
    <property type="entry name" value="TonB-B12"/>
    <property type="match status" value="1"/>
</dbReference>
<comment type="caution">
    <text evidence="16">The sequence shown here is derived from an EMBL/GenBank/DDBJ whole genome shotgun (WGS) entry which is preliminary data.</text>
</comment>
<evidence type="ECO:0000256" key="1">
    <source>
        <dbReference type="ARBA" id="ARBA00004571"/>
    </source>
</evidence>
<dbReference type="InterPro" id="IPR000531">
    <property type="entry name" value="Beta-barrel_TonB"/>
</dbReference>
<dbReference type="GO" id="GO:0046930">
    <property type="term" value="C:pore complex"/>
    <property type="evidence" value="ECO:0007669"/>
    <property type="project" value="UniProtKB-KW"/>
</dbReference>
<dbReference type="SUPFAM" id="SSF56935">
    <property type="entry name" value="Porins"/>
    <property type="match status" value="1"/>
</dbReference>
<dbReference type="GO" id="GO:0006811">
    <property type="term" value="P:monoatomic ion transport"/>
    <property type="evidence" value="ECO:0007669"/>
    <property type="project" value="UniProtKB-KW"/>
</dbReference>
<evidence type="ECO:0000256" key="7">
    <source>
        <dbReference type="ARBA" id="ARBA00023077"/>
    </source>
</evidence>
<feature type="domain" description="TonB-dependent receptor-like beta-barrel" evidence="14">
    <location>
        <begin position="221"/>
        <end position="596"/>
    </location>
</feature>
<keyword evidence="8" id="KW-0626">Porin</keyword>
<dbReference type="InterPro" id="IPR036942">
    <property type="entry name" value="Beta-barrel_TonB_sf"/>
</dbReference>
<dbReference type="InterPro" id="IPR010101">
    <property type="entry name" value="B12_transptr_BtuB"/>
</dbReference>
<dbReference type="Pfam" id="PF00593">
    <property type="entry name" value="TonB_dep_Rec_b-barrel"/>
    <property type="match status" value="1"/>
</dbReference>
<keyword evidence="3 11" id="KW-1134">Transmembrane beta strand</keyword>
<dbReference type="PANTHER" id="PTHR30069:SF53">
    <property type="entry name" value="COLICIN I RECEPTOR-RELATED"/>
    <property type="match status" value="1"/>
</dbReference>
<keyword evidence="17" id="KW-1185">Reference proteome</keyword>
<evidence type="ECO:0000256" key="3">
    <source>
        <dbReference type="ARBA" id="ARBA00022452"/>
    </source>
</evidence>
<evidence type="ECO:0000256" key="11">
    <source>
        <dbReference type="PROSITE-ProRule" id="PRU01360"/>
    </source>
</evidence>
<gene>
    <name evidence="16" type="ORF">C7456_105155</name>
</gene>
<dbReference type="OrthoDB" id="9764669at2"/>
<reference evidence="16 17" key="1">
    <citation type="submission" date="2018-05" db="EMBL/GenBank/DDBJ databases">
        <title>Genomic Encyclopedia of Type Strains, Phase IV (KMG-IV): sequencing the most valuable type-strain genomes for metagenomic binning, comparative biology and taxonomic classification.</title>
        <authorList>
            <person name="Goeker M."/>
        </authorList>
    </citation>
    <scope>NUCLEOTIDE SEQUENCE [LARGE SCALE GENOMIC DNA]</scope>
    <source>
        <strain evidence="16 17">DSM 14263</strain>
    </source>
</reference>
<dbReference type="PANTHER" id="PTHR30069">
    <property type="entry name" value="TONB-DEPENDENT OUTER MEMBRANE RECEPTOR"/>
    <property type="match status" value="1"/>
</dbReference>
<feature type="signal peptide" evidence="13">
    <location>
        <begin position="1"/>
        <end position="26"/>
    </location>
</feature>
<feature type="domain" description="TonB-dependent receptor plug" evidence="15">
    <location>
        <begin position="48"/>
        <end position="153"/>
    </location>
</feature>